<organism evidence="1 2">
    <name type="scientific">Trichomalopsis sarcophagae</name>
    <dbReference type="NCBI Taxonomy" id="543379"/>
    <lineage>
        <taxon>Eukaryota</taxon>
        <taxon>Metazoa</taxon>
        <taxon>Ecdysozoa</taxon>
        <taxon>Arthropoda</taxon>
        <taxon>Hexapoda</taxon>
        <taxon>Insecta</taxon>
        <taxon>Pterygota</taxon>
        <taxon>Neoptera</taxon>
        <taxon>Endopterygota</taxon>
        <taxon>Hymenoptera</taxon>
        <taxon>Apocrita</taxon>
        <taxon>Proctotrupomorpha</taxon>
        <taxon>Chalcidoidea</taxon>
        <taxon>Pteromalidae</taxon>
        <taxon>Pteromalinae</taxon>
        <taxon>Trichomalopsis</taxon>
    </lineage>
</organism>
<dbReference type="AlphaFoldDB" id="A0A232EHH0"/>
<reference evidence="1 2" key="1">
    <citation type="journal article" date="2017" name="Curr. Biol.">
        <title>The Evolution of Venom by Co-option of Single-Copy Genes.</title>
        <authorList>
            <person name="Martinson E.O."/>
            <person name="Mrinalini"/>
            <person name="Kelkar Y.D."/>
            <person name="Chang C.H."/>
            <person name="Werren J.H."/>
        </authorList>
    </citation>
    <scope>NUCLEOTIDE SEQUENCE [LARGE SCALE GENOMIC DNA]</scope>
    <source>
        <strain evidence="1 2">Alberta</strain>
        <tissue evidence="1">Whole body</tissue>
    </source>
</reference>
<accession>A0A232EHH0</accession>
<dbReference type="Proteomes" id="UP000215335">
    <property type="component" value="Unassembled WGS sequence"/>
</dbReference>
<dbReference type="EMBL" id="NNAY01004517">
    <property type="protein sequence ID" value="OXU17783.1"/>
    <property type="molecule type" value="Genomic_DNA"/>
</dbReference>
<keyword evidence="2" id="KW-1185">Reference proteome</keyword>
<evidence type="ECO:0000313" key="2">
    <source>
        <dbReference type="Proteomes" id="UP000215335"/>
    </source>
</evidence>
<proteinExistence type="predicted"/>
<protein>
    <submittedName>
        <fullName evidence="1">Uncharacterized protein</fullName>
    </submittedName>
</protein>
<name>A0A232EHH0_9HYME</name>
<comment type="caution">
    <text evidence="1">The sequence shown here is derived from an EMBL/GenBank/DDBJ whole genome shotgun (WGS) entry which is preliminary data.</text>
</comment>
<gene>
    <name evidence="1" type="ORF">TSAR_016849</name>
</gene>
<evidence type="ECO:0000313" key="1">
    <source>
        <dbReference type="EMBL" id="OXU17783.1"/>
    </source>
</evidence>
<sequence>MPDYSIFLAHQIGCGDGGGDNFVAIGRMALSLSVEAARASAKIMDDVVNENRPFREVLSKQMRESGDNFKRNAEQIINKIMAPDE</sequence>